<dbReference type="GO" id="GO:0016020">
    <property type="term" value="C:membrane"/>
    <property type="evidence" value="ECO:0007669"/>
    <property type="project" value="TreeGrafter"/>
</dbReference>
<feature type="transmembrane region" description="Helical" evidence="2">
    <location>
        <begin position="145"/>
        <end position="164"/>
    </location>
</feature>
<feature type="transmembrane region" description="Helical" evidence="2">
    <location>
        <begin position="317"/>
        <end position="338"/>
    </location>
</feature>
<evidence type="ECO:0000256" key="1">
    <source>
        <dbReference type="SAM" id="MobiDB-lite"/>
    </source>
</evidence>
<reference evidence="5 6" key="1">
    <citation type="submission" date="2019-06" db="EMBL/GenBank/DDBJ databases">
        <authorList>
            <person name="Rodrigo-Torres L."/>
            <person name="Arahal R. D."/>
            <person name="Lucena T."/>
        </authorList>
    </citation>
    <scope>NUCLEOTIDE SEQUENCE [LARGE SCALE GENOMIC DNA]</scope>
    <source>
        <strain evidence="5 6">SW08-7</strain>
    </source>
</reference>
<dbReference type="InterPro" id="IPR050879">
    <property type="entry name" value="Acyltransferase_3"/>
</dbReference>
<feature type="compositionally biased region" description="Low complexity" evidence="1">
    <location>
        <begin position="355"/>
        <end position="376"/>
    </location>
</feature>
<reference evidence="4" key="2">
    <citation type="journal article" date="2021" name="Front. Microbiol.">
        <title>Comprehensive Comparative Genomics and Phenotyping of Methylobacterium Species.</title>
        <authorList>
            <person name="Alessa O."/>
            <person name="Ogura Y."/>
            <person name="Fujitani Y."/>
            <person name="Takami H."/>
            <person name="Hayashi T."/>
            <person name="Sahin N."/>
            <person name="Tani A."/>
        </authorList>
    </citation>
    <scope>NUCLEOTIDE SEQUENCE</scope>
    <source>
        <strain evidence="4">DSM 22415</strain>
    </source>
</reference>
<evidence type="ECO:0000256" key="2">
    <source>
        <dbReference type="SAM" id="Phobius"/>
    </source>
</evidence>
<sequence>MISYRFFGAFRLLLAILVLLQHFIANIGPVAWMRAAHPYAIGEVAVLAFFALSGFVICEAIDRFYGRRPVAFLLNRLLRIVPHFVVAVLLSLVVHAVFLKFGTLLYGRDSGALPDGAFSFGNVVLNLLSFLPAVDRGMSHNFLEIAWTIRVEMMFYVLACLAIALPSLGLSRYRLLGIRVDVAATVTVSTALFVLALAGRLPAMFLFVPHFAFGVAAYLALMERAGSVLLGVAALAGITLTAAHRAAAQASPEVAEAWMAQIILLFVLLAAMCMAATIRSRRFAALDQMLGRLTFPLYLTHQSVQVTVLSVAGGNSVVSFAIAVALSLATAVALSALVDPAVDRLRDTVRGRRLNNAPAESPANASVGRSAGASAA</sequence>
<keyword evidence="7" id="KW-1185">Reference proteome</keyword>
<dbReference type="InterPro" id="IPR002656">
    <property type="entry name" value="Acyl_transf_3_dom"/>
</dbReference>
<feature type="region of interest" description="Disordered" evidence="1">
    <location>
        <begin position="353"/>
        <end position="376"/>
    </location>
</feature>
<organism evidence="5 6">
    <name type="scientific">Methylobacterium dankookense</name>
    <dbReference type="NCBI Taxonomy" id="560405"/>
    <lineage>
        <taxon>Bacteria</taxon>
        <taxon>Pseudomonadati</taxon>
        <taxon>Pseudomonadota</taxon>
        <taxon>Alphaproteobacteria</taxon>
        <taxon>Hyphomicrobiales</taxon>
        <taxon>Methylobacteriaceae</taxon>
        <taxon>Methylobacterium</taxon>
    </lineage>
</organism>
<dbReference type="Proteomes" id="UP001055303">
    <property type="component" value="Unassembled WGS sequence"/>
</dbReference>
<feature type="transmembrane region" description="Helical" evidence="2">
    <location>
        <begin position="77"/>
        <end position="98"/>
    </location>
</feature>
<feature type="transmembrane region" description="Helical" evidence="2">
    <location>
        <begin position="12"/>
        <end position="32"/>
    </location>
</feature>
<feature type="transmembrane region" description="Helical" evidence="2">
    <location>
        <begin position="203"/>
        <end position="221"/>
    </location>
</feature>
<evidence type="ECO:0000313" key="7">
    <source>
        <dbReference type="Proteomes" id="UP001055303"/>
    </source>
</evidence>
<evidence type="ECO:0000259" key="3">
    <source>
        <dbReference type="Pfam" id="PF01757"/>
    </source>
</evidence>
<keyword evidence="2" id="KW-0472">Membrane</keyword>
<accession>A0A564G2F9</accession>
<dbReference type="GO" id="GO:0000271">
    <property type="term" value="P:polysaccharide biosynthetic process"/>
    <property type="evidence" value="ECO:0007669"/>
    <property type="project" value="TreeGrafter"/>
</dbReference>
<reference evidence="4" key="3">
    <citation type="submission" date="2021-08" db="EMBL/GenBank/DDBJ databases">
        <authorList>
            <person name="Tani A."/>
            <person name="Ola A."/>
            <person name="Ogura Y."/>
            <person name="Katsura K."/>
            <person name="Hayashi T."/>
        </authorList>
    </citation>
    <scope>NUCLEOTIDE SEQUENCE</scope>
    <source>
        <strain evidence="4">DSM 22415</strain>
    </source>
</reference>
<dbReference type="Pfam" id="PF01757">
    <property type="entry name" value="Acyl_transf_3"/>
    <property type="match status" value="1"/>
</dbReference>
<keyword evidence="2" id="KW-0812">Transmembrane</keyword>
<dbReference type="RefSeq" id="WP_144766512.1">
    <property type="nucleotide sequence ID" value="NZ_BPQI01000043.1"/>
</dbReference>
<protein>
    <recommendedName>
        <fullName evidence="3">Acyltransferase 3 domain-containing protein</fullName>
    </recommendedName>
</protein>
<evidence type="ECO:0000313" key="5">
    <source>
        <dbReference type="EMBL" id="VUF14138.1"/>
    </source>
</evidence>
<dbReference type="AlphaFoldDB" id="A0A564G2F9"/>
<evidence type="ECO:0000313" key="6">
    <source>
        <dbReference type="Proteomes" id="UP000401717"/>
    </source>
</evidence>
<dbReference type="EMBL" id="CABFVH010000028">
    <property type="protein sequence ID" value="VUF14138.1"/>
    <property type="molecule type" value="Genomic_DNA"/>
</dbReference>
<dbReference type="Proteomes" id="UP000401717">
    <property type="component" value="Unassembled WGS sequence"/>
</dbReference>
<feature type="transmembrane region" description="Helical" evidence="2">
    <location>
        <begin position="258"/>
        <end position="278"/>
    </location>
</feature>
<dbReference type="PANTHER" id="PTHR23028:SF131">
    <property type="entry name" value="BLR2367 PROTEIN"/>
    <property type="match status" value="1"/>
</dbReference>
<feature type="transmembrane region" description="Helical" evidence="2">
    <location>
        <begin position="228"/>
        <end position="246"/>
    </location>
</feature>
<dbReference type="OrthoDB" id="9796461at2"/>
<gene>
    <name evidence="4" type="ORF">IFDJLNFL_1745</name>
    <name evidence="5" type="ORF">MTDSW087_03853</name>
</gene>
<evidence type="ECO:0000313" key="4">
    <source>
        <dbReference type="EMBL" id="GJD55854.1"/>
    </source>
</evidence>
<feature type="transmembrane region" description="Helical" evidence="2">
    <location>
        <begin position="44"/>
        <end position="65"/>
    </location>
</feature>
<keyword evidence="2" id="KW-1133">Transmembrane helix</keyword>
<name>A0A564G2F9_9HYPH</name>
<dbReference type="EMBL" id="BPQI01000043">
    <property type="protein sequence ID" value="GJD55854.1"/>
    <property type="molecule type" value="Genomic_DNA"/>
</dbReference>
<proteinExistence type="predicted"/>
<feature type="transmembrane region" description="Helical" evidence="2">
    <location>
        <begin position="176"/>
        <end position="197"/>
    </location>
</feature>
<dbReference type="PANTHER" id="PTHR23028">
    <property type="entry name" value="ACETYLTRANSFERASE"/>
    <property type="match status" value="1"/>
</dbReference>
<feature type="domain" description="Acyltransferase 3" evidence="3">
    <location>
        <begin position="9"/>
        <end position="335"/>
    </location>
</feature>
<dbReference type="GO" id="GO:0016747">
    <property type="term" value="F:acyltransferase activity, transferring groups other than amino-acyl groups"/>
    <property type="evidence" value="ECO:0007669"/>
    <property type="project" value="InterPro"/>
</dbReference>